<dbReference type="EMBL" id="BARW01036434">
    <property type="protein sequence ID" value="GAJ17837.1"/>
    <property type="molecule type" value="Genomic_DNA"/>
</dbReference>
<accession>X1VHE5</accession>
<organism evidence="1">
    <name type="scientific">marine sediment metagenome</name>
    <dbReference type="NCBI Taxonomy" id="412755"/>
    <lineage>
        <taxon>unclassified sequences</taxon>
        <taxon>metagenomes</taxon>
        <taxon>ecological metagenomes</taxon>
    </lineage>
</organism>
<sequence length="66" mass="7405">MAINIGLPAIDRTAHLGGYWTYIEKNNAATESGTVVRVEIWAHEALTEMRVGIFYLVSGTTYKCWD</sequence>
<proteinExistence type="predicted"/>
<gene>
    <name evidence="1" type="ORF">S12H4_56547</name>
</gene>
<reference evidence="1" key="1">
    <citation type="journal article" date="2014" name="Front. Microbiol.">
        <title>High frequency of phylogenetically diverse reductive dehalogenase-homologous genes in deep subseafloor sedimentary metagenomes.</title>
        <authorList>
            <person name="Kawai M."/>
            <person name="Futagami T."/>
            <person name="Toyoda A."/>
            <person name="Takaki Y."/>
            <person name="Nishi S."/>
            <person name="Hori S."/>
            <person name="Arai W."/>
            <person name="Tsubouchi T."/>
            <person name="Morono Y."/>
            <person name="Uchiyama I."/>
            <person name="Ito T."/>
            <person name="Fujiyama A."/>
            <person name="Inagaki F."/>
            <person name="Takami H."/>
        </authorList>
    </citation>
    <scope>NUCLEOTIDE SEQUENCE</scope>
    <source>
        <strain evidence="1">Expedition CK06-06</strain>
    </source>
</reference>
<comment type="caution">
    <text evidence="1">The sequence shown here is derived from an EMBL/GenBank/DDBJ whole genome shotgun (WGS) entry which is preliminary data.</text>
</comment>
<feature type="non-terminal residue" evidence="1">
    <location>
        <position position="66"/>
    </location>
</feature>
<dbReference type="AlphaFoldDB" id="X1VHE5"/>
<evidence type="ECO:0000313" key="1">
    <source>
        <dbReference type="EMBL" id="GAJ17837.1"/>
    </source>
</evidence>
<name>X1VHE5_9ZZZZ</name>
<protein>
    <submittedName>
        <fullName evidence="1">Uncharacterized protein</fullName>
    </submittedName>
</protein>